<comment type="caution">
    <text evidence="1">The sequence shown here is derived from an EMBL/GenBank/DDBJ whole genome shotgun (WGS) entry which is preliminary data.</text>
</comment>
<evidence type="ECO:0000313" key="2">
    <source>
        <dbReference type="Proteomes" id="UP000824120"/>
    </source>
</evidence>
<gene>
    <name evidence="1" type="ORF">H5410_050372</name>
</gene>
<dbReference type="Proteomes" id="UP000824120">
    <property type="component" value="Chromosome 10"/>
</dbReference>
<sequence length="63" mass="7633">MVLLFFFFSISRDQNRISLEEVFREGEVETTTYELYKDDENCGSIKIGLTFTREERDEYDEDY</sequence>
<dbReference type="AlphaFoldDB" id="A0A9J5WVB6"/>
<name>A0A9J5WVB6_SOLCO</name>
<reference evidence="1 2" key="1">
    <citation type="submission" date="2020-09" db="EMBL/GenBank/DDBJ databases">
        <title>De no assembly of potato wild relative species, Solanum commersonii.</title>
        <authorList>
            <person name="Cho K."/>
        </authorList>
    </citation>
    <scope>NUCLEOTIDE SEQUENCE [LARGE SCALE GENOMIC DNA]</scope>
    <source>
        <strain evidence="1">LZ3.2</strain>
        <tissue evidence="1">Leaf</tissue>
    </source>
</reference>
<protein>
    <submittedName>
        <fullName evidence="1">Uncharacterized protein</fullName>
    </submittedName>
</protein>
<organism evidence="1 2">
    <name type="scientific">Solanum commersonii</name>
    <name type="common">Commerson's wild potato</name>
    <name type="synonym">Commerson's nightshade</name>
    <dbReference type="NCBI Taxonomy" id="4109"/>
    <lineage>
        <taxon>Eukaryota</taxon>
        <taxon>Viridiplantae</taxon>
        <taxon>Streptophyta</taxon>
        <taxon>Embryophyta</taxon>
        <taxon>Tracheophyta</taxon>
        <taxon>Spermatophyta</taxon>
        <taxon>Magnoliopsida</taxon>
        <taxon>eudicotyledons</taxon>
        <taxon>Gunneridae</taxon>
        <taxon>Pentapetalae</taxon>
        <taxon>asterids</taxon>
        <taxon>lamiids</taxon>
        <taxon>Solanales</taxon>
        <taxon>Solanaceae</taxon>
        <taxon>Solanoideae</taxon>
        <taxon>Solaneae</taxon>
        <taxon>Solanum</taxon>
    </lineage>
</organism>
<dbReference type="EMBL" id="JACXVP010000010">
    <property type="protein sequence ID" value="KAG5579745.1"/>
    <property type="molecule type" value="Genomic_DNA"/>
</dbReference>
<dbReference type="OrthoDB" id="419768at2759"/>
<proteinExistence type="predicted"/>
<evidence type="ECO:0000313" key="1">
    <source>
        <dbReference type="EMBL" id="KAG5579745.1"/>
    </source>
</evidence>
<accession>A0A9J5WVB6</accession>
<keyword evidence="2" id="KW-1185">Reference proteome</keyword>